<evidence type="ECO:0000313" key="3">
    <source>
        <dbReference type="Proteomes" id="UP001362999"/>
    </source>
</evidence>
<organism evidence="2 3">
    <name type="scientific">Favolaschia claudopus</name>
    <dbReference type="NCBI Taxonomy" id="2862362"/>
    <lineage>
        <taxon>Eukaryota</taxon>
        <taxon>Fungi</taxon>
        <taxon>Dikarya</taxon>
        <taxon>Basidiomycota</taxon>
        <taxon>Agaricomycotina</taxon>
        <taxon>Agaricomycetes</taxon>
        <taxon>Agaricomycetidae</taxon>
        <taxon>Agaricales</taxon>
        <taxon>Marasmiineae</taxon>
        <taxon>Mycenaceae</taxon>
        <taxon>Favolaschia</taxon>
    </lineage>
</organism>
<gene>
    <name evidence="2" type="ORF">R3P38DRAFT_2883486</name>
</gene>
<dbReference type="EMBL" id="JAWWNJ010000012">
    <property type="protein sequence ID" value="KAK7043301.1"/>
    <property type="molecule type" value="Genomic_DNA"/>
</dbReference>
<protein>
    <submittedName>
        <fullName evidence="2">Uncharacterized protein</fullName>
    </submittedName>
</protein>
<name>A0AAW0CX90_9AGAR</name>
<feature type="region of interest" description="Disordered" evidence="1">
    <location>
        <begin position="1"/>
        <end position="59"/>
    </location>
</feature>
<dbReference type="AlphaFoldDB" id="A0AAW0CX90"/>
<accession>A0AAW0CX90</accession>
<evidence type="ECO:0000313" key="2">
    <source>
        <dbReference type="EMBL" id="KAK7043301.1"/>
    </source>
</evidence>
<dbReference type="Proteomes" id="UP001362999">
    <property type="component" value="Unassembled WGS sequence"/>
</dbReference>
<proteinExistence type="predicted"/>
<reference evidence="2 3" key="1">
    <citation type="journal article" date="2024" name="J Genomics">
        <title>Draft genome sequencing and assembly of Favolaschia claudopus CIRM-BRFM 2984 isolated from oak limbs.</title>
        <authorList>
            <person name="Navarro D."/>
            <person name="Drula E."/>
            <person name="Chaduli D."/>
            <person name="Cazenave R."/>
            <person name="Ahrendt S."/>
            <person name="Wang J."/>
            <person name="Lipzen A."/>
            <person name="Daum C."/>
            <person name="Barry K."/>
            <person name="Grigoriev I.V."/>
            <person name="Favel A."/>
            <person name="Rosso M.N."/>
            <person name="Martin F."/>
        </authorList>
    </citation>
    <scope>NUCLEOTIDE SEQUENCE [LARGE SCALE GENOMIC DNA]</scope>
    <source>
        <strain evidence="2 3">CIRM-BRFM 2984</strain>
    </source>
</reference>
<keyword evidence="3" id="KW-1185">Reference proteome</keyword>
<feature type="compositionally biased region" description="Low complexity" evidence="1">
    <location>
        <begin position="30"/>
        <end position="50"/>
    </location>
</feature>
<evidence type="ECO:0000256" key="1">
    <source>
        <dbReference type="SAM" id="MobiDB-lite"/>
    </source>
</evidence>
<comment type="caution">
    <text evidence="2">The sequence shown here is derived from an EMBL/GenBank/DDBJ whole genome shotgun (WGS) entry which is preliminary data.</text>
</comment>
<sequence length="255" mass="28213">MIMPSPRSSVLPDYTPYDSPRAAPRPLPNVPVSAVPASASSDSTRSSQRAMNPPVPARIDPLRVNIDENGHRQLPFVSHNPLHIEHDRVMRLIKYRPVAAQCSNCSEAGTMCDHKEWGIPCSSCAASGCPDCDYNNPYGFVAILHHYRDGYLHAKHNALRTAVESGQLTPSGFDREYENSVAGFYAAAQGAITRFMLNHRATHDLMVRGIYHIIARCTDTAFLTQLLAVMHDKLHPAAIQVILDRLNSIYGSLRD</sequence>